<dbReference type="AlphaFoldDB" id="A0A7G9L0H8"/>
<dbReference type="CDD" id="cd00077">
    <property type="entry name" value="HDc"/>
    <property type="match status" value="1"/>
</dbReference>
<evidence type="ECO:0000313" key="4">
    <source>
        <dbReference type="Proteomes" id="UP000515861"/>
    </source>
</evidence>
<dbReference type="Gene3D" id="1.10.3210.10">
    <property type="entry name" value="Hypothetical protein af1432"/>
    <property type="match status" value="2"/>
</dbReference>
<evidence type="ECO:0000259" key="2">
    <source>
        <dbReference type="PROSITE" id="PS51832"/>
    </source>
</evidence>
<dbReference type="InterPro" id="IPR037522">
    <property type="entry name" value="HD_GYP_dom"/>
</dbReference>
<dbReference type="PANTHER" id="PTHR45228:SF5">
    <property type="entry name" value="CYCLIC DI-GMP PHOSPHODIESTERASE VC_1348-RELATED"/>
    <property type="match status" value="1"/>
</dbReference>
<accession>A0A7G9L0H8</accession>
<feature type="domain" description="HD" evidence="1">
    <location>
        <begin position="285"/>
        <end position="407"/>
    </location>
</feature>
<dbReference type="PROSITE" id="PS51831">
    <property type="entry name" value="HD"/>
    <property type="match status" value="1"/>
</dbReference>
<feature type="domain" description="HD-GYP" evidence="2">
    <location>
        <begin position="263"/>
        <end position="448"/>
    </location>
</feature>
<dbReference type="InterPro" id="IPR003607">
    <property type="entry name" value="HD/PDEase_dom"/>
</dbReference>
<dbReference type="InterPro" id="IPR052020">
    <property type="entry name" value="Cyclic_di-GMP/3'3'-cGAMP_PDE"/>
</dbReference>
<dbReference type="KEGG" id="ssau:H8M03_08820"/>
<dbReference type="Proteomes" id="UP000515861">
    <property type="component" value="Chromosome"/>
</dbReference>
<dbReference type="InterPro" id="IPR006674">
    <property type="entry name" value="HD_domain"/>
</dbReference>
<dbReference type="NCBIfam" id="TIGR00277">
    <property type="entry name" value="HDIG"/>
    <property type="match status" value="1"/>
</dbReference>
<reference evidence="3 4" key="1">
    <citation type="submission" date="2020-08" db="EMBL/GenBank/DDBJ databases">
        <title>Sphingomonas sp. sand1-3 16S ribosomal RNA gene Genome sequencing and assembly.</title>
        <authorList>
            <person name="Kang M."/>
        </authorList>
    </citation>
    <scope>NUCLEOTIDE SEQUENCE [LARGE SCALE GENOMIC DNA]</scope>
    <source>
        <strain evidence="4">sand1-3</strain>
    </source>
</reference>
<dbReference type="Pfam" id="PF13487">
    <property type="entry name" value="HD_5"/>
    <property type="match status" value="2"/>
</dbReference>
<name>A0A7G9L0H8_9SPHN</name>
<organism evidence="3 4">
    <name type="scientific">Sphingomonas sabuli</name>
    <dbReference type="NCBI Taxonomy" id="2764186"/>
    <lineage>
        <taxon>Bacteria</taxon>
        <taxon>Pseudomonadati</taxon>
        <taxon>Pseudomonadota</taxon>
        <taxon>Alphaproteobacteria</taxon>
        <taxon>Sphingomonadales</taxon>
        <taxon>Sphingomonadaceae</taxon>
        <taxon>Sphingomonas</taxon>
    </lineage>
</organism>
<sequence length="448" mass="48348">MFHQPIQAGQVHRAEILAAFSYALDLTEGQPDGHSIRCCWIASQIGRAIGLGAAELGDLYYAVLLKDLGCSSNSARICELYAADDRAFKQGYKTVGTSLAATLHFVLSKTARGRPWTERAATVGNILVNGPQLAQELILTRCTRGADIARKLRFPDAVCRAIYHLDEHWDGSGKPDRLRGDAIPLYSRLALLAQVADVFHTHAGSTAATDEVQRRSGTWLGPELVAAFTGIAASGQLWLDLRSPILEAKVVARAPVDDAIVADDDFLDTIASAFGEVIDAKSPFTAGHSRRVADLAARMGARLGLDPVRVRLLRRAAFLHDVGKLGVSSTILEKPGPLDDEEWQAMRGHADQTRQVLGRIGTLADMADIAAAHHERLDGAGYPLRLGEDALALETRIISVCDFYDALIAERPYRGAMPQAKALAIMEGTVGSAIDPGCFDALKIEIRD</sequence>
<gene>
    <name evidence="3" type="ORF">H8M03_08820</name>
</gene>
<dbReference type="RefSeq" id="WP_187479082.1">
    <property type="nucleotide sequence ID" value="NZ_CP060697.1"/>
</dbReference>
<dbReference type="GO" id="GO:0008081">
    <property type="term" value="F:phosphoric diester hydrolase activity"/>
    <property type="evidence" value="ECO:0007669"/>
    <property type="project" value="UniProtKB-ARBA"/>
</dbReference>
<proteinExistence type="predicted"/>
<dbReference type="EMBL" id="CP060697">
    <property type="protein sequence ID" value="QNM82127.1"/>
    <property type="molecule type" value="Genomic_DNA"/>
</dbReference>
<evidence type="ECO:0000259" key="1">
    <source>
        <dbReference type="PROSITE" id="PS51831"/>
    </source>
</evidence>
<evidence type="ECO:0000313" key="3">
    <source>
        <dbReference type="EMBL" id="QNM82127.1"/>
    </source>
</evidence>
<dbReference type="SUPFAM" id="SSF109604">
    <property type="entry name" value="HD-domain/PDEase-like"/>
    <property type="match status" value="2"/>
</dbReference>
<dbReference type="PANTHER" id="PTHR45228">
    <property type="entry name" value="CYCLIC DI-GMP PHOSPHODIESTERASE TM_0186-RELATED"/>
    <property type="match status" value="1"/>
</dbReference>
<dbReference type="PROSITE" id="PS51832">
    <property type="entry name" value="HD_GYP"/>
    <property type="match status" value="1"/>
</dbReference>
<keyword evidence="4" id="KW-1185">Reference proteome</keyword>
<dbReference type="SMART" id="SM00471">
    <property type="entry name" value="HDc"/>
    <property type="match status" value="1"/>
</dbReference>
<dbReference type="InterPro" id="IPR006675">
    <property type="entry name" value="HDIG_dom"/>
</dbReference>
<protein>
    <submittedName>
        <fullName evidence="3">HD domain-containing protein</fullName>
    </submittedName>
</protein>